<sequence length="32" mass="3660">MNGSGVLKEYPALLRMARAELLQCFKKIKSTY</sequence>
<evidence type="ECO:0000313" key="1">
    <source>
        <dbReference type="EMBL" id="MBB5263784.1"/>
    </source>
</evidence>
<organism evidence="1 2">
    <name type="scientific">Catenibacillus scindens</name>
    <dbReference type="NCBI Taxonomy" id="673271"/>
    <lineage>
        <taxon>Bacteria</taxon>
        <taxon>Bacillati</taxon>
        <taxon>Bacillota</taxon>
        <taxon>Clostridia</taxon>
        <taxon>Lachnospirales</taxon>
        <taxon>Lachnospiraceae</taxon>
        <taxon>Catenibacillus</taxon>
    </lineage>
</organism>
<evidence type="ECO:0000313" key="2">
    <source>
        <dbReference type="Proteomes" id="UP000543642"/>
    </source>
</evidence>
<gene>
    <name evidence="1" type="ORF">HNP82_000882</name>
</gene>
<keyword evidence="2" id="KW-1185">Reference proteome</keyword>
<dbReference type="AlphaFoldDB" id="A0A7W8M4F4"/>
<accession>A0A7W8M4F4</accession>
<protein>
    <submittedName>
        <fullName evidence="1">Uncharacterized protein</fullName>
    </submittedName>
</protein>
<reference evidence="1 2" key="1">
    <citation type="submission" date="2020-08" db="EMBL/GenBank/DDBJ databases">
        <title>Genomic Encyclopedia of Type Strains, Phase IV (KMG-IV): sequencing the most valuable type-strain genomes for metagenomic binning, comparative biology and taxonomic classification.</title>
        <authorList>
            <person name="Goeker M."/>
        </authorList>
    </citation>
    <scope>NUCLEOTIDE SEQUENCE [LARGE SCALE GENOMIC DNA]</scope>
    <source>
        <strain evidence="1 2">DSM 106146</strain>
    </source>
</reference>
<name>A0A7W8M4F4_9FIRM</name>
<comment type="caution">
    <text evidence="1">The sequence shown here is derived from an EMBL/GenBank/DDBJ whole genome shotgun (WGS) entry which is preliminary data.</text>
</comment>
<dbReference type="Proteomes" id="UP000543642">
    <property type="component" value="Unassembled WGS sequence"/>
</dbReference>
<proteinExistence type="predicted"/>
<dbReference type="EMBL" id="JACHFW010000002">
    <property type="protein sequence ID" value="MBB5263784.1"/>
    <property type="molecule type" value="Genomic_DNA"/>
</dbReference>